<dbReference type="Gene3D" id="3.30.70.250">
    <property type="entry name" value="Malonyl-CoA ACP transacylase, ACP-binding"/>
    <property type="match status" value="1"/>
</dbReference>
<proteinExistence type="inferred from homology"/>
<dbReference type="InterPro" id="IPR050858">
    <property type="entry name" value="Mal-CoA-ACP_Trans/PKS_FabD"/>
</dbReference>
<evidence type="ECO:0000256" key="3">
    <source>
        <dbReference type="ARBA" id="ARBA00048462"/>
    </source>
</evidence>
<keyword evidence="2 4" id="KW-0012">Acyltransferase</keyword>
<protein>
    <recommendedName>
        <fullName evidence="4">Malonyl CoA-acyl carrier protein transacylase</fullName>
        <ecNumber evidence="4">2.3.1.39</ecNumber>
    </recommendedName>
</protein>
<dbReference type="AlphaFoldDB" id="A0A517DSU1"/>
<keyword evidence="8" id="KW-1185">Reference proteome</keyword>
<dbReference type="InterPro" id="IPR024925">
    <property type="entry name" value="Malonyl_CoA-ACP_transAc"/>
</dbReference>
<gene>
    <name evidence="7" type="primary">fabD</name>
    <name evidence="7" type="ORF">SPTER_17480</name>
</gene>
<evidence type="ECO:0000256" key="5">
    <source>
        <dbReference type="PIRSR" id="PIRSR000446-1"/>
    </source>
</evidence>
<dbReference type="Proteomes" id="UP000320776">
    <property type="component" value="Chromosome"/>
</dbReference>
<dbReference type="GO" id="GO:0005829">
    <property type="term" value="C:cytosol"/>
    <property type="evidence" value="ECO:0007669"/>
    <property type="project" value="TreeGrafter"/>
</dbReference>
<dbReference type="PANTHER" id="PTHR42681:SF1">
    <property type="entry name" value="MALONYL-COA-ACYL CARRIER PROTEIN TRANSACYLASE, MITOCHONDRIAL"/>
    <property type="match status" value="1"/>
</dbReference>
<feature type="domain" description="Malonyl-CoA:ACP transacylase (MAT)" evidence="6">
    <location>
        <begin position="7"/>
        <end position="306"/>
    </location>
</feature>
<dbReference type="RefSeq" id="WP_144350038.1">
    <property type="nucleotide sequence ID" value="NZ_CP036259.1"/>
</dbReference>
<dbReference type="InterPro" id="IPR001227">
    <property type="entry name" value="Ac_transferase_dom_sf"/>
</dbReference>
<dbReference type="Gene3D" id="3.40.366.10">
    <property type="entry name" value="Malonyl-Coenzyme A Acyl Carrier Protein, domain 2"/>
    <property type="match status" value="1"/>
</dbReference>
<dbReference type="InterPro" id="IPR004410">
    <property type="entry name" value="Malonyl_CoA-ACP_transAc_FabD"/>
</dbReference>
<evidence type="ECO:0000256" key="2">
    <source>
        <dbReference type="ARBA" id="ARBA00023315"/>
    </source>
</evidence>
<accession>A0A517DSU1</accession>
<comment type="similarity">
    <text evidence="4">Belongs to the fabD family.</text>
</comment>
<dbReference type="EC" id="2.3.1.39" evidence="4"/>
<dbReference type="SUPFAM" id="SSF52151">
    <property type="entry name" value="FabD/lysophospholipase-like"/>
    <property type="match status" value="1"/>
</dbReference>
<comment type="catalytic activity">
    <reaction evidence="3 4">
        <text>holo-[ACP] + malonyl-CoA = malonyl-[ACP] + CoA</text>
        <dbReference type="Rhea" id="RHEA:41792"/>
        <dbReference type="Rhea" id="RHEA-COMP:9623"/>
        <dbReference type="Rhea" id="RHEA-COMP:9685"/>
        <dbReference type="ChEBI" id="CHEBI:57287"/>
        <dbReference type="ChEBI" id="CHEBI:57384"/>
        <dbReference type="ChEBI" id="CHEBI:64479"/>
        <dbReference type="ChEBI" id="CHEBI:78449"/>
        <dbReference type="EC" id="2.3.1.39"/>
    </reaction>
</comment>
<evidence type="ECO:0000259" key="6">
    <source>
        <dbReference type="SMART" id="SM00827"/>
    </source>
</evidence>
<organism evidence="7 8">
    <name type="scientific">Sporomusa termitida</name>
    <dbReference type="NCBI Taxonomy" id="2377"/>
    <lineage>
        <taxon>Bacteria</taxon>
        <taxon>Bacillati</taxon>
        <taxon>Bacillota</taxon>
        <taxon>Negativicutes</taxon>
        <taxon>Selenomonadales</taxon>
        <taxon>Sporomusaceae</taxon>
        <taxon>Sporomusa</taxon>
    </lineage>
</organism>
<feature type="active site" evidence="5">
    <location>
        <position position="91"/>
    </location>
</feature>
<keyword evidence="1 4" id="KW-0808">Transferase</keyword>
<evidence type="ECO:0000256" key="4">
    <source>
        <dbReference type="PIRNR" id="PIRNR000446"/>
    </source>
</evidence>
<dbReference type="FunFam" id="3.30.70.250:FF:000001">
    <property type="entry name" value="Malonyl CoA-acyl carrier protein transacylase"/>
    <property type="match status" value="1"/>
</dbReference>
<dbReference type="EMBL" id="CP036259">
    <property type="protein sequence ID" value="QDR80423.1"/>
    <property type="molecule type" value="Genomic_DNA"/>
</dbReference>
<dbReference type="OrthoDB" id="9805460at2"/>
<dbReference type="GO" id="GO:0004314">
    <property type="term" value="F:[acyl-carrier-protein] S-malonyltransferase activity"/>
    <property type="evidence" value="ECO:0007669"/>
    <property type="project" value="UniProtKB-EC"/>
</dbReference>
<evidence type="ECO:0000313" key="7">
    <source>
        <dbReference type="EMBL" id="QDR80423.1"/>
    </source>
</evidence>
<dbReference type="PIRSF" id="PIRSF000446">
    <property type="entry name" value="Mct"/>
    <property type="match status" value="1"/>
</dbReference>
<dbReference type="InterPro" id="IPR016035">
    <property type="entry name" value="Acyl_Trfase/lysoPLipase"/>
</dbReference>
<evidence type="ECO:0000256" key="1">
    <source>
        <dbReference type="ARBA" id="ARBA00022679"/>
    </source>
</evidence>
<dbReference type="Pfam" id="PF00698">
    <property type="entry name" value="Acyl_transf_1"/>
    <property type="match status" value="1"/>
</dbReference>
<dbReference type="SUPFAM" id="SSF55048">
    <property type="entry name" value="Probable ACP-binding domain of malonyl-CoA ACP transacylase"/>
    <property type="match status" value="1"/>
</dbReference>
<dbReference type="SMART" id="SM00827">
    <property type="entry name" value="PKS_AT"/>
    <property type="match status" value="1"/>
</dbReference>
<name>A0A517DSU1_9FIRM</name>
<evidence type="ECO:0000313" key="8">
    <source>
        <dbReference type="Proteomes" id="UP000320776"/>
    </source>
</evidence>
<sequence>MGKLAFVFPGQGSQAVGMGKDLYEKYDVVQAIFKSADEALGFSITDLCFNGPEEELKKTYNTQPAILTVSVACYEVLKLNGIKPDIVAGHSLGEYSALVAAGSLAFSDAVQLVRQRGQFMQEAVPLGEGSMAAIIGLERAKVVEICQQVEAEVGAVQAVNFNCPGQIVIAGTTQAVERANELLKAAGAKRAILLPVSAPFHSTLMRPAAQKLSTELDKVDIKEASIPVVANVDGKPATQGGAIKELLVKQAASPVLWEDCVAQITGQGVTTFIEVGPGKVLTGFTKKIAKEITTLNIEDAASLEKILDYFKEVR</sequence>
<dbReference type="NCBIfam" id="TIGR00128">
    <property type="entry name" value="fabD"/>
    <property type="match status" value="1"/>
</dbReference>
<dbReference type="KEGG" id="sted:SPTER_17480"/>
<dbReference type="InterPro" id="IPR014043">
    <property type="entry name" value="Acyl_transferase_dom"/>
</dbReference>
<dbReference type="PANTHER" id="PTHR42681">
    <property type="entry name" value="MALONYL-COA-ACYL CARRIER PROTEIN TRANSACYLASE, MITOCHONDRIAL"/>
    <property type="match status" value="1"/>
</dbReference>
<dbReference type="GO" id="GO:0006633">
    <property type="term" value="P:fatty acid biosynthetic process"/>
    <property type="evidence" value="ECO:0007669"/>
    <property type="project" value="TreeGrafter"/>
</dbReference>
<dbReference type="InterPro" id="IPR016036">
    <property type="entry name" value="Malonyl_transacylase_ACP-bd"/>
</dbReference>
<reference evidence="7 8" key="1">
    <citation type="submission" date="2019-02" db="EMBL/GenBank/DDBJ databases">
        <title>Closed genome of Sporomusa termitida DSM 4440.</title>
        <authorList>
            <person name="Poehlein A."/>
            <person name="Daniel R."/>
        </authorList>
    </citation>
    <scope>NUCLEOTIDE SEQUENCE [LARGE SCALE GENOMIC DNA]</scope>
    <source>
        <strain evidence="7 8">DSM 4440</strain>
    </source>
</reference>
<feature type="active site" evidence="5">
    <location>
        <position position="201"/>
    </location>
</feature>